<dbReference type="PROSITE" id="PS50172">
    <property type="entry name" value="BRCT"/>
    <property type="match status" value="4"/>
</dbReference>
<dbReference type="Pfam" id="PF16770">
    <property type="entry name" value="RTT107_BRCT_5"/>
    <property type="match status" value="1"/>
</dbReference>
<feature type="compositionally biased region" description="Basic and acidic residues" evidence="1">
    <location>
        <begin position="552"/>
        <end position="574"/>
    </location>
</feature>
<feature type="compositionally biased region" description="Low complexity" evidence="1">
    <location>
        <begin position="672"/>
        <end position="686"/>
    </location>
</feature>
<dbReference type="InterPro" id="IPR001357">
    <property type="entry name" value="BRCT_dom"/>
</dbReference>
<dbReference type="Pfam" id="PF16589">
    <property type="entry name" value="BRCT_2"/>
    <property type="match status" value="1"/>
</dbReference>
<dbReference type="InterPro" id="IPR036420">
    <property type="entry name" value="BRCT_dom_sf"/>
</dbReference>
<evidence type="ECO:0000259" key="2">
    <source>
        <dbReference type="PROSITE" id="PS50172"/>
    </source>
</evidence>
<dbReference type="Gene3D" id="3.40.50.10190">
    <property type="entry name" value="BRCT domain"/>
    <property type="match status" value="4"/>
</dbReference>
<dbReference type="GO" id="GO:0005634">
    <property type="term" value="C:nucleus"/>
    <property type="evidence" value="ECO:0007669"/>
    <property type="project" value="TreeGrafter"/>
</dbReference>
<feature type="compositionally biased region" description="Basic and acidic residues" evidence="1">
    <location>
        <begin position="633"/>
        <end position="659"/>
    </location>
</feature>
<feature type="region of interest" description="Disordered" evidence="1">
    <location>
        <begin position="476"/>
        <end position="722"/>
    </location>
</feature>
<feature type="compositionally biased region" description="Polar residues" evidence="1">
    <location>
        <begin position="523"/>
        <end position="537"/>
    </location>
</feature>
<dbReference type="PANTHER" id="PTHR47667">
    <property type="entry name" value="REGULATOR OF TY1 TRANSPOSITION PROTEIN 107"/>
    <property type="match status" value="1"/>
</dbReference>
<dbReference type="GO" id="GO:0035361">
    <property type="term" value="C:Cul8-RING ubiquitin ligase complex"/>
    <property type="evidence" value="ECO:0007669"/>
    <property type="project" value="TreeGrafter"/>
</dbReference>
<feature type="domain" description="BRCT" evidence="2">
    <location>
        <begin position="359"/>
        <end position="434"/>
    </location>
</feature>
<dbReference type="GO" id="GO:0006302">
    <property type="term" value="P:double-strand break repair"/>
    <property type="evidence" value="ECO:0007669"/>
    <property type="project" value="TreeGrafter"/>
</dbReference>
<feature type="domain" description="BRCT" evidence="2">
    <location>
        <begin position="121"/>
        <end position="212"/>
    </location>
</feature>
<dbReference type="GO" id="GO:1990683">
    <property type="term" value="P:DNA double-strand break attachment to nuclear envelope"/>
    <property type="evidence" value="ECO:0007669"/>
    <property type="project" value="TreeGrafter"/>
</dbReference>
<dbReference type="AlphaFoldDB" id="A0AAF0ISL9"/>
<feature type="compositionally biased region" description="Basic and acidic residues" evidence="1">
    <location>
        <begin position="584"/>
        <end position="610"/>
    </location>
</feature>
<organism evidence="3 4">
    <name type="scientific">Malassezia obtusa</name>
    <dbReference type="NCBI Taxonomy" id="76774"/>
    <lineage>
        <taxon>Eukaryota</taxon>
        <taxon>Fungi</taxon>
        <taxon>Dikarya</taxon>
        <taxon>Basidiomycota</taxon>
        <taxon>Ustilaginomycotina</taxon>
        <taxon>Malasseziomycetes</taxon>
        <taxon>Malasseziales</taxon>
        <taxon>Malasseziaceae</taxon>
        <taxon>Malassezia</taxon>
    </lineage>
</organism>
<dbReference type="Pfam" id="PF00533">
    <property type="entry name" value="BRCT"/>
    <property type="match status" value="1"/>
</dbReference>
<evidence type="ECO:0000256" key="1">
    <source>
        <dbReference type="SAM" id="MobiDB-lite"/>
    </source>
</evidence>
<dbReference type="SUPFAM" id="SSF52113">
    <property type="entry name" value="BRCT domain"/>
    <property type="match status" value="3"/>
</dbReference>
<keyword evidence="4" id="KW-1185">Reference proteome</keyword>
<protein>
    <submittedName>
        <fullName evidence="3">Regulator of Ty1 Transposition</fullName>
    </submittedName>
</protein>
<dbReference type="SMART" id="SM00292">
    <property type="entry name" value="BRCT"/>
    <property type="match status" value="4"/>
</dbReference>
<name>A0AAF0ISL9_9BASI</name>
<feature type="domain" description="BRCT" evidence="2">
    <location>
        <begin position="754"/>
        <end position="804"/>
    </location>
</feature>
<dbReference type="Pfam" id="PF12738">
    <property type="entry name" value="PTCB-BRCT"/>
    <property type="match status" value="1"/>
</dbReference>
<feature type="domain" description="BRCT" evidence="2">
    <location>
        <begin position="245"/>
        <end position="352"/>
    </location>
</feature>
<gene>
    <name evidence="3" type="primary">ESC4</name>
    <name evidence="3" type="ORF">MOBT1_000981</name>
</gene>
<evidence type="ECO:0000313" key="4">
    <source>
        <dbReference type="Proteomes" id="UP001214603"/>
    </source>
</evidence>
<dbReference type="EMBL" id="CP119934">
    <property type="protein sequence ID" value="WFD02299.1"/>
    <property type="molecule type" value="Genomic_DNA"/>
</dbReference>
<feature type="compositionally biased region" description="Polar residues" evidence="1">
    <location>
        <begin position="476"/>
        <end position="488"/>
    </location>
</feature>
<dbReference type="PANTHER" id="PTHR47667:SF1">
    <property type="entry name" value="REGULATOR OF TY1 TRANSPOSITION PROTEIN 107"/>
    <property type="match status" value="1"/>
</dbReference>
<evidence type="ECO:0000313" key="3">
    <source>
        <dbReference type="EMBL" id="WFD02299.1"/>
    </source>
</evidence>
<dbReference type="Proteomes" id="UP001214603">
    <property type="component" value="Chromosome 1"/>
</dbReference>
<feature type="compositionally biased region" description="Low complexity" evidence="1">
    <location>
        <begin position="611"/>
        <end position="632"/>
    </location>
</feature>
<reference evidence="3" key="1">
    <citation type="submission" date="2023-03" db="EMBL/GenBank/DDBJ databases">
        <title>Mating type loci evolution in Malassezia.</title>
        <authorList>
            <person name="Coelho M.A."/>
        </authorList>
    </citation>
    <scope>NUCLEOTIDE SEQUENCE</scope>
    <source>
        <strain evidence="3">CBS 7876</strain>
    </source>
</reference>
<sequence>MSERPLFAGVRYVLADTLPRQLSEDVCGMLMQLKNQLEEHGATPASSVEDRVAFEASVTHLITESHSAYTGWCVPLPDAQSTRDPREPCAVTVRCTLTQPRWVTRSVDLHHIQPEGLYSPDPARFFSGIVISCASLTPHDQEMLAAAVESLGGAVKQTLCEEVTHLVASSRDTAKVRALEERPEIPIEVVAPHWISESFRLNRRLPLRDYEFDLRTPGALPVCLCASWDRPQEGASSPLHSSVDENALVLAGKRVLFARDIHGGALESHPELHSLRDRVEAAGGTCLETVAPDASDEAVHAAVRHAHLVVARFRESPEFGAAMRQNVTVGTLPWLVQTLSKGRILSPRDRLLHFPYPQNAVPGFDRLTITITNYSGAARSYLKELIAKMGGSFTPHMTPSHDVCVALDLVGEKVNKAREWNIPIVNHIWLEQCFATWTNQNLAQSQFITFPGATQLRSVVGRASVPDASLQAWLTASDAPQASHSQATPEPEGEGARPPSVAAERSAGAASDPGNGAEASAPRATSNDTPLAHTPSSPARPVVDESLYVREASPDKSEHQQSEAPKAPEPEHAAADGPEPAGTEVHEPSEPQREEAPEDRSEPAEPDAARADGPPAEPAPEADAAQPVAAPPAEREELPAEPARDESHAEDGREAEASRAEAAAEPAHDASDVPSPAPAASGGSTPDDSRLAEAELGVAAPRTKRKSDQDVPRTPASARKRKREVCLATTSVELKPSTVAVLDALHVRRVDDVSEATHLVAQGLTRTEKMLCAIALGTVQVVSVEWLKEVVRRKALVDAAPYALQDREKEAKWGMQLSAALAHSAAHPGALLRGHTFYLSRAVQPSKEVLKRVIEAAGGHATALSSAAVRAVAQHGAAHHHVIASREDRKQLGALREQAQRQGVELAFWTPELILVGVLRQAMHWDAEYALSL</sequence>
<proteinExistence type="predicted"/>
<dbReference type="InterPro" id="IPR053036">
    <property type="entry name" value="CellCycle_DNARepair_Reg"/>
</dbReference>
<accession>A0AAF0ISL9</accession>
<dbReference type="CDD" id="cd18432">
    <property type="entry name" value="BRCT_PAXIP1_rpt6_like"/>
    <property type="match status" value="1"/>
</dbReference>